<evidence type="ECO:0000256" key="4">
    <source>
        <dbReference type="ARBA" id="ARBA00022692"/>
    </source>
</evidence>
<evidence type="ECO:0000256" key="10">
    <source>
        <dbReference type="ARBA" id="ARBA00023279"/>
    </source>
</evidence>
<evidence type="ECO:0000256" key="11">
    <source>
        <dbReference type="SAM" id="SignalP"/>
    </source>
</evidence>
<dbReference type="InterPro" id="IPR040326">
    <property type="entry name" value="HAP2/GCS1"/>
</dbReference>
<proteinExistence type="inferred from homology"/>
<evidence type="ECO:0000256" key="9">
    <source>
        <dbReference type="ARBA" id="ARBA00023157"/>
    </source>
</evidence>
<evidence type="ECO:0000256" key="8">
    <source>
        <dbReference type="ARBA" id="ARBA00023136"/>
    </source>
</evidence>
<evidence type="ECO:0000256" key="6">
    <source>
        <dbReference type="ARBA" id="ARBA00022989"/>
    </source>
</evidence>
<dbReference type="Proteomes" id="UP000631114">
    <property type="component" value="Unassembled WGS sequence"/>
</dbReference>
<evidence type="ECO:0000256" key="2">
    <source>
        <dbReference type="ARBA" id="ARBA00010929"/>
    </source>
</evidence>
<dbReference type="OrthoDB" id="272303at2759"/>
<keyword evidence="3" id="KW-1003">Cell membrane</keyword>
<keyword evidence="9" id="KW-1015">Disulfide bond</keyword>
<dbReference type="PANTHER" id="PTHR31764:SF0">
    <property type="entry name" value="GENERATIVE CELL SPECIFIC-1_HAP2 DOMAIN-CONTAINING PROTEIN"/>
    <property type="match status" value="1"/>
</dbReference>
<comment type="caution">
    <text evidence="13">The sequence shown here is derived from an EMBL/GenBank/DDBJ whole genome shotgun (WGS) entry which is preliminary data.</text>
</comment>
<keyword evidence="8" id="KW-0472">Membrane</keyword>
<evidence type="ECO:0000256" key="5">
    <source>
        <dbReference type="ARBA" id="ARBA00022729"/>
    </source>
</evidence>
<protein>
    <recommendedName>
        <fullName evidence="12">Generative cell specific-1/HAP2 domain-containing protein</fullName>
    </recommendedName>
</protein>
<keyword evidence="10" id="KW-0278">Fertilization</keyword>
<evidence type="ECO:0000313" key="14">
    <source>
        <dbReference type="Proteomes" id="UP000631114"/>
    </source>
</evidence>
<keyword evidence="14" id="KW-1185">Reference proteome</keyword>
<reference evidence="13 14" key="1">
    <citation type="submission" date="2020-10" db="EMBL/GenBank/DDBJ databases">
        <title>The Coptis chinensis genome and diversification of protoberbering-type alkaloids.</title>
        <authorList>
            <person name="Wang B."/>
            <person name="Shu S."/>
            <person name="Song C."/>
            <person name="Liu Y."/>
        </authorList>
    </citation>
    <scope>NUCLEOTIDE SEQUENCE [LARGE SCALE GENOMIC DNA]</scope>
    <source>
        <strain evidence="13">HL-2020</strain>
        <tissue evidence="13">Leaf</tissue>
    </source>
</reference>
<dbReference type="PANTHER" id="PTHR31764">
    <property type="entry name" value="PROTEIN HAPLESS 2"/>
    <property type="match status" value="1"/>
</dbReference>
<gene>
    <name evidence="13" type="ORF">IFM89_033935</name>
</gene>
<name>A0A835I084_9MAGN</name>
<comment type="subcellular location">
    <subcellularLocation>
        <location evidence="1">Cell membrane</location>
        <topology evidence="1">Single-pass type I membrane protein</topology>
    </subcellularLocation>
</comment>
<evidence type="ECO:0000313" key="13">
    <source>
        <dbReference type="EMBL" id="KAF9607347.1"/>
    </source>
</evidence>
<evidence type="ECO:0000256" key="7">
    <source>
        <dbReference type="ARBA" id="ARBA00023121"/>
    </source>
</evidence>
<comment type="similarity">
    <text evidence="2">Belongs to the HAP2/GCS1 family.</text>
</comment>
<keyword evidence="4" id="KW-0812">Transmembrane</keyword>
<feature type="signal peptide" evidence="11">
    <location>
        <begin position="1"/>
        <end position="30"/>
    </location>
</feature>
<evidence type="ECO:0000256" key="3">
    <source>
        <dbReference type="ARBA" id="ARBA00022475"/>
    </source>
</evidence>
<evidence type="ECO:0000259" key="12">
    <source>
        <dbReference type="Pfam" id="PF10699"/>
    </source>
</evidence>
<feature type="non-terminal residue" evidence="13">
    <location>
        <position position="613"/>
    </location>
</feature>
<dbReference type="EMBL" id="JADFTS010000005">
    <property type="protein sequence ID" value="KAF9607347.1"/>
    <property type="molecule type" value="Genomic_DNA"/>
</dbReference>
<organism evidence="13 14">
    <name type="scientific">Coptis chinensis</name>
    <dbReference type="NCBI Taxonomy" id="261450"/>
    <lineage>
        <taxon>Eukaryota</taxon>
        <taxon>Viridiplantae</taxon>
        <taxon>Streptophyta</taxon>
        <taxon>Embryophyta</taxon>
        <taxon>Tracheophyta</taxon>
        <taxon>Spermatophyta</taxon>
        <taxon>Magnoliopsida</taxon>
        <taxon>Ranunculales</taxon>
        <taxon>Ranunculaceae</taxon>
        <taxon>Coptidoideae</taxon>
        <taxon>Coptis</taxon>
    </lineage>
</organism>
<feature type="domain" description="Generative cell specific-1/HAP2" evidence="12">
    <location>
        <begin position="52"/>
        <end position="562"/>
    </location>
</feature>
<keyword evidence="6" id="KW-1133">Transmembrane helix</keyword>
<keyword evidence="7" id="KW-0446">Lipid-binding</keyword>
<dbReference type="GO" id="GO:0005886">
    <property type="term" value="C:plasma membrane"/>
    <property type="evidence" value="ECO:0007669"/>
    <property type="project" value="UniProtKB-SubCell"/>
</dbReference>
<dbReference type="GO" id="GO:0008289">
    <property type="term" value="F:lipid binding"/>
    <property type="evidence" value="ECO:0007669"/>
    <property type="project" value="UniProtKB-KW"/>
</dbReference>
<dbReference type="InterPro" id="IPR018928">
    <property type="entry name" value="HAP2/GCS1_dom"/>
</dbReference>
<dbReference type="Pfam" id="PF10699">
    <property type="entry name" value="HAP2-GCS1"/>
    <property type="match status" value="1"/>
</dbReference>
<evidence type="ECO:0000256" key="1">
    <source>
        <dbReference type="ARBA" id="ARBA00004251"/>
    </source>
</evidence>
<accession>A0A835I084</accession>
<sequence length="613" mass="69046">MEKKNCKFPYIITSLIFVLCLLSLSDHVNAVHILSKSKLEKCEKFSESEPFNCSNKILVNMAVPTGESGGEASIVAEIVQTENATSMRTLRIPPTITVNKSEVYAIYDLSYIRDVAYKPVEYYFLTRKCEPDTGPNVVEWGETLRDVNGNKDERTQPTCCPCGAQSRAPSSCGHSFTGLFRGKQNTAHCLRFPGDWFHVFSIGKRSLGFSIRVEVNTGSKISEVVVGPENRTVLSNDKFLRANLIGDFVGYTSLPEFEDLYLVVPRQGDLGQPKNNETNLLQPQNLGTNLSMWMLLESVRFGNLCDQIGVGYDAYDGQPDFCSRPLWSCLRNQLWNFWEGDQERIDQGLAPLYQVEGRFQRISQHLDAGTGTYSFSIGITEALSSNLLIELSADDIEFVYHKSAGKFLNVTIPTFEALTQFGVCTATAKNIGEMESSYSLAFNCSRDVKHIDEQYFIMKPEEVVTRAFDIYLTTDQASTHTCIVILKASDFSEADRAECQFTTTSTVLVNASQITPFEPPKNDDTNGFFASIQRMLADFLTGRTCRSKYSGLFDFRCHIQYMLASVVWYGGKLRSVHPKHETDNHHYKLNNRHCHLDRLITTFIKTDPTNMHG</sequence>
<keyword evidence="5 11" id="KW-0732">Signal</keyword>
<dbReference type="AlphaFoldDB" id="A0A835I084"/>
<feature type="chain" id="PRO_5032632210" description="Generative cell specific-1/HAP2 domain-containing protein" evidence="11">
    <location>
        <begin position="31"/>
        <end position="613"/>
    </location>
</feature>